<evidence type="ECO:0000313" key="3">
    <source>
        <dbReference type="Proteomes" id="UP000198067"/>
    </source>
</evidence>
<dbReference type="Proteomes" id="UP000198067">
    <property type="component" value="Chromosome"/>
</dbReference>
<dbReference type="AlphaFoldDB" id="A0A6C7C5W8"/>
<gene>
    <name evidence="2" type="ORF">LFZ47_15655</name>
</gene>
<evidence type="ECO:0000256" key="1">
    <source>
        <dbReference type="SAM" id="MobiDB-lite"/>
    </source>
</evidence>
<organism evidence="2 3">
    <name type="scientific">Salmonella enterica subsp. salamae serovar 55:k:z39 str. 1315K</name>
    <dbReference type="NCBI Taxonomy" id="1243602"/>
    <lineage>
        <taxon>Bacteria</taxon>
        <taxon>Pseudomonadati</taxon>
        <taxon>Pseudomonadota</taxon>
        <taxon>Gammaproteobacteria</taxon>
        <taxon>Enterobacterales</taxon>
        <taxon>Enterobacteriaceae</taxon>
        <taxon>Salmonella</taxon>
    </lineage>
</organism>
<feature type="region of interest" description="Disordered" evidence="1">
    <location>
        <begin position="1"/>
        <end position="30"/>
    </location>
</feature>
<dbReference type="EMBL" id="CP022139">
    <property type="protein sequence ID" value="ASG88881.1"/>
    <property type="molecule type" value="Genomic_DNA"/>
</dbReference>
<evidence type="ECO:0000313" key="2">
    <source>
        <dbReference type="EMBL" id="ASG88881.1"/>
    </source>
</evidence>
<name>A0A6C7C5W8_SALER</name>
<feature type="compositionally biased region" description="Polar residues" evidence="1">
    <location>
        <begin position="1"/>
        <end position="13"/>
    </location>
</feature>
<protein>
    <submittedName>
        <fullName evidence="2">Uncharacterized protein</fullName>
    </submittedName>
</protein>
<proteinExistence type="predicted"/>
<sequence length="91" mass="10451">MRTPDRGSTTGAASWTDDEPARRLPAGRAQRVNPPLTAIFKEELVRKYGLFFRIKSPFHCRMMAQFTSALSAYREHNAIRLTISRRKKTGR</sequence>
<accession>A0A6C7C5W8</accession>
<reference evidence="2 3" key="1">
    <citation type="submission" date="2017-06" db="EMBL/GenBank/DDBJ databases">
        <title>Salmonella reference genomes for public health.</title>
        <authorList>
            <person name="Robertson J."/>
            <person name="Yoshida C."/>
            <person name="Gurnik S."/>
            <person name="Nash J."/>
        </authorList>
    </citation>
    <scope>NUCLEOTIDE SEQUENCE [LARGE SCALE GENOMIC DNA]</scope>
    <source>
        <strain evidence="2 3">1315K</strain>
    </source>
</reference>